<keyword evidence="2" id="KW-1185">Reference proteome</keyword>
<dbReference type="RefSeq" id="WP_211310569.1">
    <property type="nucleotide sequence ID" value="NZ_QTUC01000001.1"/>
</dbReference>
<name>A0A3D9V5W1_THECX</name>
<accession>A0A3D9V5W1</accession>
<evidence type="ECO:0008006" key="3">
    <source>
        <dbReference type="Google" id="ProtNLM"/>
    </source>
</evidence>
<sequence>MGTRTMAEAAAGGLVASMVMSSVRQLTTGLGLVRQTPPETVLKQGAPSVLAKFSRQRRRALIELAHWLYGAAGGLAYTLVPPRLRRHPLTGPTYGLVLWLVFDKGVAPLLQLPHVERPSTVERLALLADHLVYGGIVSAALGQGALDRTSPQDSVPTARFGIDLVGDTAG</sequence>
<evidence type="ECO:0000313" key="2">
    <source>
        <dbReference type="Proteomes" id="UP000256485"/>
    </source>
</evidence>
<protein>
    <recommendedName>
        <fullName evidence="3">DUF1440 domain-containing protein</fullName>
    </recommendedName>
</protein>
<comment type="caution">
    <text evidence="1">The sequence shown here is derived from an EMBL/GenBank/DDBJ whole genome shotgun (WGS) entry which is preliminary data.</text>
</comment>
<evidence type="ECO:0000313" key="1">
    <source>
        <dbReference type="EMBL" id="REF36756.1"/>
    </source>
</evidence>
<organism evidence="1 2">
    <name type="scientific">Thermasporomyces composti</name>
    <dbReference type="NCBI Taxonomy" id="696763"/>
    <lineage>
        <taxon>Bacteria</taxon>
        <taxon>Bacillati</taxon>
        <taxon>Actinomycetota</taxon>
        <taxon>Actinomycetes</taxon>
        <taxon>Propionibacteriales</taxon>
        <taxon>Nocardioidaceae</taxon>
        <taxon>Thermasporomyces</taxon>
    </lineage>
</organism>
<reference evidence="1 2" key="1">
    <citation type="submission" date="2018-08" db="EMBL/GenBank/DDBJ databases">
        <title>Sequencing the genomes of 1000 actinobacteria strains.</title>
        <authorList>
            <person name="Klenk H.-P."/>
        </authorList>
    </citation>
    <scope>NUCLEOTIDE SEQUENCE [LARGE SCALE GENOMIC DNA]</scope>
    <source>
        <strain evidence="1 2">DSM 22891</strain>
    </source>
</reference>
<proteinExistence type="predicted"/>
<gene>
    <name evidence="1" type="ORF">DFJ64_2185</name>
</gene>
<dbReference type="EMBL" id="QTUC01000001">
    <property type="protein sequence ID" value="REF36756.1"/>
    <property type="molecule type" value="Genomic_DNA"/>
</dbReference>
<dbReference type="Proteomes" id="UP000256485">
    <property type="component" value="Unassembled WGS sequence"/>
</dbReference>
<dbReference type="AlphaFoldDB" id="A0A3D9V5W1"/>